<dbReference type="SUPFAM" id="SSF51905">
    <property type="entry name" value="FAD/NAD(P)-binding domain"/>
    <property type="match status" value="1"/>
</dbReference>
<dbReference type="AlphaFoldDB" id="A0A158QD59"/>
<dbReference type="OrthoDB" id="382863at2759"/>
<dbReference type="PANTHER" id="PTHR21178:SF8">
    <property type="entry name" value="CILIA- AND FLAGELLA-ASSOCIATED PROTEIN 61"/>
    <property type="match status" value="1"/>
</dbReference>
<dbReference type="InterPro" id="IPR032151">
    <property type="entry name" value="CFAP61_N"/>
</dbReference>
<evidence type="ECO:0000313" key="3">
    <source>
        <dbReference type="EMBL" id="VDL19932.1"/>
    </source>
</evidence>
<organism evidence="5">
    <name type="scientific">Hymenolepis diminuta</name>
    <name type="common">Rat tapeworm</name>
    <dbReference type="NCBI Taxonomy" id="6216"/>
    <lineage>
        <taxon>Eukaryota</taxon>
        <taxon>Metazoa</taxon>
        <taxon>Spiralia</taxon>
        <taxon>Lophotrochozoa</taxon>
        <taxon>Platyhelminthes</taxon>
        <taxon>Cestoda</taxon>
        <taxon>Eucestoda</taxon>
        <taxon>Cyclophyllidea</taxon>
        <taxon>Hymenolepididae</taxon>
        <taxon>Hymenolepis</taxon>
    </lineage>
</organism>
<dbReference type="Proteomes" id="UP000274504">
    <property type="component" value="Unassembled WGS sequence"/>
</dbReference>
<evidence type="ECO:0000259" key="2">
    <source>
        <dbReference type="Pfam" id="PF23150"/>
    </source>
</evidence>
<dbReference type="InterPro" id="IPR036188">
    <property type="entry name" value="FAD/NAD-bd_sf"/>
</dbReference>
<reference evidence="5" key="1">
    <citation type="submission" date="2016-04" db="UniProtKB">
        <authorList>
            <consortium name="WormBaseParasite"/>
        </authorList>
    </citation>
    <scope>IDENTIFICATION</scope>
</reference>
<evidence type="ECO:0000313" key="5">
    <source>
        <dbReference type="WBParaSite" id="HDID_0000247001-mRNA-1"/>
    </source>
</evidence>
<sequence>MIIKLDNFDEALNQNVLRMRFNSFISNEIKPIYIKYPLNEEENCEIRWDIAHFRRRDFDPMLNCRKASIKDNDDVTPILNSKNNVLQELYGEFYIAELVAAQNDEMKAFVLESSDSSKAVGFMNVTTNFNCECLNRQHDLKAFNYLRKQADEGKLEHKDEGELQDQNRGNWIRRHLKGHLGTDFTLKMSEMLSCSENNAVVIQLYGLLPQYDHRSRDFLAFMFDQFPGIDYAVISVPRLEPETSLLQDFCRVKPRLTTTVTQELYVYHRLNLISDFKVRLATRKDLSEILKLAQSFHPFDQNLFVDNVQNYMKMASGLDGAELYCYVATCLNKVVGVLFARAEGNICWLRANYDLEDYIYFMQHGSLEFATIVHFFLSSSVQSRAKLFIREVMRQARKTCFFYYIYPPWSTDTKLKMNTPLSCLADFYPVRPRRQIIYPAELLNSEKAPQNSSLTCELDNPPPAVYLITRNLLMEPKIVINARVILVGASSTGIAFLEQLAFSRHIRFNNLVLLSPHGLPGDTEVPENPLISLFYPERFRQDRRRSGQLSLHTIINVIPGTLTAIDRNRKVITIDNKHEISYDFMILTPGTQYHPPIPIGADFNFTAAERKNNTCDPTLITTKHKASNLFLLNDECSTLDAISYVEKHLIPNDVDQQKVFYNEVLQTSALLEDPESPKKSKFKPDEGPIIVYGDCLDAYACVNGLLQMGVPNFRIIMVHPIVKSDSLGTEDGSNVTSNVFEDLTVESVIHREIERLRIRIFKNCQLVCWNDDQAALYVDEIESATFLFDGIEKRIRCVAFFSYVDKKIDYDFFKAVNHACLVFDKQLVIDINFRTSDPCIRAAGPATKYPRILCNDKFTHSLLNSLEIGQKLGEAFLKEFDPSIERPTETVKDDSHLLPQFKMPRVAYAKLPGGYIYMRICPPGYKKNFLLRQNDPDFGKSLVTGASDEESGYFHIHIDDLNRIERIVCLSRKPIPMHNYFCLYSTHEKLVNNLLSRYEEGLIDDLYSFFEEPWAMALFHDRFYEFKEDIHELCCKAKEKDQGTLIDFVRSTIDPSEKKASEETLERIRLEHLRRGHKAEVEKKTIDFIANNYDLLPMYAKPDMIKQVD</sequence>
<dbReference type="Pfam" id="PF16092">
    <property type="entry name" value="CFAP61_N"/>
    <property type="match status" value="1"/>
</dbReference>
<evidence type="ECO:0000259" key="1">
    <source>
        <dbReference type="Pfam" id="PF16092"/>
    </source>
</evidence>
<feature type="domain" description="CFAP61 dimerisation" evidence="2">
    <location>
        <begin position="899"/>
        <end position="1018"/>
    </location>
</feature>
<feature type="domain" description="Cilia- and flagella-associated protein 61 N-terminal" evidence="1">
    <location>
        <begin position="36"/>
        <end position="148"/>
    </location>
</feature>
<dbReference type="WBParaSite" id="HDID_0000247001-mRNA-1">
    <property type="protein sequence ID" value="HDID_0000247001-mRNA-1"/>
    <property type="gene ID" value="HDID_0000247001"/>
</dbReference>
<dbReference type="PANTHER" id="PTHR21178">
    <property type="entry name" value="CILIA- AND FLAGELLA-ASSOCIATED PROTEIN 61"/>
    <property type="match status" value="1"/>
</dbReference>
<dbReference type="STRING" id="6216.A0A158QD59"/>
<dbReference type="InterPro" id="IPR056299">
    <property type="entry name" value="CFAP61_dimer"/>
</dbReference>
<dbReference type="InterPro" id="IPR038884">
    <property type="entry name" value="CFAP61"/>
</dbReference>
<protein>
    <submittedName>
        <fullName evidence="5">DUF4821 domain-containing protein</fullName>
    </submittedName>
</protein>
<gene>
    <name evidence="3" type="ORF">HDID_LOCUS2471</name>
</gene>
<accession>A0A158QD59</accession>
<reference evidence="3 4" key="2">
    <citation type="submission" date="2018-11" db="EMBL/GenBank/DDBJ databases">
        <authorList>
            <consortium name="Pathogen Informatics"/>
        </authorList>
    </citation>
    <scope>NUCLEOTIDE SEQUENCE [LARGE SCALE GENOMIC DNA]</scope>
</reference>
<dbReference type="Pfam" id="PF23150">
    <property type="entry name" value="CFAP61_dimer"/>
    <property type="match status" value="1"/>
</dbReference>
<name>A0A158QD59_HYMDI</name>
<dbReference type="Gene3D" id="3.50.50.60">
    <property type="entry name" value="FAD/NAD(P)-binding domain"/>
    <property type="match status" value="1"/>
</dbReference>
<evidence type="ECO:0000313" key="4">
    <source>
        <dbReference type="Proteomes" id="UP000274504"/>
    </source>
</evidence>
<proteinExistence type="predicted"/>
<dbReference type="EMBL" id="UYSG01000609">
    <property type="protein sequence ID" value="VDL19932.1"/>
    <property type="molecule type" value="Genomic_DNA"/>
</dbReference>